<dbReference type="Pfam" id="PF00439">
    <property type="entry name" value="Bromodomain"/>
    <property type="match status" value="1"/>
</dbReference>
<protein>
    <recommendedName>
        <fullName evidence="4">Bromo domain-containing protein</fullName>
    </recommendedName>
</protein>
<dbReference type="PRINTS" id="PR00503">
    <property type="entry name" value="BROMODOMAIN"/>
</dbReference>
<evidence type="ECO:0000313" key="6">
    <source>
        <dbReference type="Proteomes" id="UP001057375"/>
    </source>
</evidence>
<proteinExistence type="predicted"/>
<dbReference type="InterPro" id="IPR001487">
    <property type="entry name" value="Bromodomain"/>
</dbReference>
<dbReference type="PANTHER" id="PTHR45926">
    <property type="entry name" value="OSJNBA0053K19.4 PROTEIN"/>
    <property type="match status" value="1"/>
</dbReference>
<dbReference type="EMBL" id="BQXS01012457">
    <property type="protein sequence ID" value="GKT23349.1"/>
    <property type="molecule type" value="Genomic_DNA"/>
</dbReference>
<gene>
    <name evidence="5" type="ORF">ADUPG1_012405</name>
</gene>
<accession>A0ABQ5K2N7</accession>
<comment type="caution">
    <text evidence="5">The sequence shown here is derived from an EMBL/GenBank/DDBJ whole genome shotgun (WGS) entry which is preliminary data.</text>
</comment>
<dbReference type="SMART" id="SM00297">
    <property type="entry name" value="BROMO"/>
    <property type="match status" value="1"/>
</dbReference>
<evidence type="ECO:0000256" key="1">
    <source>
        <dbReference type="ARBA" id="ARBA00023117"/>
    </source>
</evidence>
<reference evidence="5" key="1">
    <citation type="submission" date="2022-03" db="EMBL/GenBank/DDBJ databases">
        <title>Draft genome sequence of Aduncisulcus paluster, a free-living microaerophilic Fornicata.</title>
        <authorList>
            <person name="Yuyama I."/>
            <person name="Kume K."/>
            <person name="Tamura T."/>
            <person name="Inagaki Y."/>
            <person name="Hashimoto T."/>
        </authorList>
    </citation>
    <scope>NUCLEOTIDE SEQUENCE</scope>
    <source>
        <strain evidence="5">NY0171</strain>
    </source>
</reference>
<keyword evidence="1 2" id="KW-0103">Bromodomain</keyword>
<dbReference type="SUPFAM" id="SSF47370">
    <property type="entry name" value="Bromodomain"/>
    <property type="match status" value="1"/>
</dbReference>
<evidence type="ECO:0000256" key="3">
    <source>
        <dbReference type="SAM" id="MobiDB-lite"/>
    </source>
</evidence>
<feature type="domain" description="Bromo" evidence="4">
    <location>
        <begin position="120"/>
        <end position="192"/>
    </location>
</feature>
<dbReference type="InterPro" id="IPR036427">
    <property type="entry name" value="Bromodomain-like_sf"/>
</dbReference>
<keyword evidence="6" id="KW-1185">Reference proteome</keyword>
<dbReference type="Gene3D" id="1.20.920.10">
    <property type="entry name" value="Bromodomain-like"/>
    <property type="match status" value="1"/>
</dbReference>
<dbReference type="PROSITE" id="PS50014">
    <property type="entry name" value="BROMODOMAIN_2"/>
    <property type="match status" value="1"/>
</dbReference>
<feature type="region of interest" description="Disordered" evidence="3">
    <location>
        <begin position="269"/>
        <end position="318"/>
    </location>
</feature>
<evidence type="ECO:0000313" key="5">
    <source>
        <dbReference type="EMBL" id="GKT23349.1"/>
    </source>
</evidence>
<organism evidence="5 6">
    <name type="scientific">Aduncisulcus paluster</name>
    <dbReference type="NCBI Taxonomy" id="2918883"/>
    <lineage>
        <taxon>Eukaryota</taxon>
        <taxon>Metamonada</taxon>
        <taxon>Carpediemonas-like organisms</taxon>
        <taxon>Aduncisulcus</taxon>
    </lineage>
</organism>
<evidence type="ECO:0000256" key="2">
    <source>
        <dbReference type="PROSITE-ProRule" id="PRU00035"/>
    </source>
</evidence>
<dbReference type="Proteomes" id="UP001057375">
    <property type="component" value="Unassembled WGS sequence"/>
</dbReference>
<evidence type="ECO:0000259" key="4">
    <source>
        <dbReference type="PROSITE" id="PS50014"/>
    </source>
</evidence>
<sequence length="436" mass="50560">MVKKQREPRPSDFLASVFKVERKIKGVHACINYIDKILESLDDKTPTSAEIITKPDLVETSCVPGGLPFIEYPDKIRREREKTLQTRCIQDGLYPTGIPTIDKSDPVWDIVNSIFNSVTKRKKGATWFSNPVNPEKMGCPKYFDYVKHPMDYSTIRHHLDSDLYAHPSQVLFDILLVYHNACIFNPETHACHQCAKEEQSYVLSRWIESFGYLPRENAFLLNRLSHVNARKGRALLMEDPDKFDRISIPETWWTQMEEMDAKEEEERRIFREEQPTKDEEEIEAKVQPRASGESDTVGRLPSSTKEEEATAGTFSEPSSMPILPTKILINAYNMLESGGFLRPRTSIVESELTKNFFDVKEKIERMSEVEKAYLAFCQDREIKVSEEFDVNELSDTAFNFLDFALRAYLCLYQPSRERSEYEERIVRVCESISRSE</sequence>
<name>A0ABQ5K2N7_9EUKA</name>